<evidence type="ECO:0000313" key="4">
    <source>
        <dbReference type="Proteomes" id="UP000597762"/>
    </source>
</evidence>
<reference evidence="3" key="1">
    <citation type="submission" date="2021-01" db="EMBL/GenBank/DDBJ databases">
        <authorList>
            <person name="Li R."/>
            <person name="Bekaert M."/>
        </authorList>
    </citation>
    <scope>NUCLEOTIDE SEQUENCE</scope>
    <source>
        <strain evidence="3">Farmed</strain>
    </source>
</reference>
<feature type="chain" id="PRO_5032776869" evidence="2">
    <location>
        <begin position="23"/>
        <end position="268"/>
    </location>
</feature>
<dbReference type="Proteomes" id="UP000597762">
    <property type="component" value="Unassembled WGS sequence"/>
</dbReference>
<gene>
    <name evidence="3" type="ORF">SPHA_60067</name>
</gene>
<sequence length="268" mass="29600">MQRPHTIISLFTFLIFSPPPLQLPIFHTPNPAIFPPSTSNGLPFFPPHPNPVTFSAVSPLSTAATTSPRYRATIIVSPLPPLPASLRFLASSRPNNPNLPATTSTNLRTRPALHPSASYTVPSPRTASVPVFPKAALRPHLPNDHFSPHFPAPRPNLNAAAITLTSIPFHNQPLLFPPFPPYSPYLLSLSFLFHQRLAVQAATSPRFVSSNDHHNPTTRLHRRRRTKPPPPSFRPPSSRFLPTPPCYSTLPIFFYPTPPPQLLLLPSV</sequence>
<protein>
    <submittedName>
        <fullName evidence="3">Uncharacterized protein</fullName>
    </submittedName>
</protein>
<name>A0A812DTI0_ACAPH</name>
<accession>A0A812DTI0</accession>
<feature type="region of interest" description="Disordered" evidence="1">
    <location>
        <begin position="207"/>
        <end position="240"/>
    </location>
</feature>
<comment type="caution">
    <text evidence="3">The sequence shown here is derived from an EMBL/GenBank/DDBJ whole genome shotgun (WGS) entry which is preliminary data.</text>
</comment>
<evidence type="ECO:0000313" key="3">
    <source>
        <dbReference type="EMBL" id="CAE1308130.1"/>
    </source>
</evidence>
<evidence type="ECO:0000256" key="2">
    <source>
        <dbReference type="SAM" id="SignalP"/>
    </source>
</evidence>
<keyword evidence="2" id="KW-0732">Signal</keyword>
<dbReference type="PRINTS" id="PR01217">
    <property type="entry name" value="PRICHEXTENSN"/>
</dbReference>
<keyword evidence="4" id="KW-1185">Reference proteome</keyword>
<organism evidence="3 4">
    <name type="scientific">Acanthosepion pharaonis</name>
    <name type="common">Pharaoh cuttlefish</name>
    <name type="synonym">Sepia pharaonis</name>
    <dbReference type="NCBI Taxonomy" id="158019"/>
    <lineage>
        <taxon>Eukaryota</taxon>
        <taxon>Metazoa</taxon>
        <taxon>Spiralia</taxon>
        <taxon>Lophotrochozoa</taxon>
        <taxon>Mollusca</taxon>
        <taxon>Cephalopoda</taxon>
        <taxon>Coleoidea</taxon>
        <taxon>Decapodiformes</taxon>
        <taxon>Sepiida</taxon>
        <taxon>Sepiina</taxon>
        <taxon>Sepiidae</taxon>
        <taxon>Acanthosepion</taxon>
    </lineage>
</organism>
<dbReference type="EMBL" id="CAHIKZ030004156">
    <property type="protein sequence ID" value="CAE1308130.1"/>
    <property type="molecule type" value="Genomic_DNA"/>
</dbReference>
<proteinExistence type="predicted"/>
<evidence type="ECO:0000256" key="1">
    <source>
        <dbReference type="SAM" id="MobiDB-lite"/>
    </source>
</evidence>
<dbReference type="AlphaFoldDB" id="A0A812DTI0"/>
<feature type="signal peptide" evidence="2">
    <location>
        <begin position="1"/>
        <end position="22"/>
    </location>
</feature>